<feature type="region of interest" description="Disordered" evidence="2">
    <location>
        <begin position="540"/>
        <end position="600"/>
    </location>
</feature>
<feature type="region of interest" description="Disordered" evidence="2">
    <location>
        <begin position="375"/>
        <end position="437"/>
    </location>
</feature>
<keyword evidence="1" id="KW-0175">Coiled coil</keyword>
<feature type="coiled-coil region" evidence="1">
    <location>
        <begin position="713"/>
        <end position="790"/>
    </location>
</feature>
<feature type="compositionally biased region" description="Polar residues" evidence="2">
    <location>
        <begin position="320"/>
        <end position="342"/>
    </location>
</feature>
<accession>A0AAV9HKS4</accession>
<keyword evidence="4" id="KW-1185">Reference proteome</keyword>
<proteinExistence type="predicted"/>
<feature type="region of interest" description="Disordered" evidence="2">
    <location>
        <begin position="466"/>
        <end position="512"/>
    </location>
</feature>
<feature type="region of interest" description="Disordered" evidence="2">
    <location>
        <begin position="110"/>
        <end position="139"/>
    </location>
</feature>
<reference evidence="3" key="2">
    <citation type="submission" date="2023-06" db="EMBL/GenBank/DDBJ databases">
        <authorList>
            <consortium name="Lawrence Berkeley National Laboratory"/>
            <person name="Mondo S.J."/>
            <person name="Hensen N."/>
            <person name="Bonometti L."/>
            <person name="Westerberg I."/>
            <person name="Brannstrom I.O."/>
            <person name="Guillou S."/>
            <person name="Cros-Aarteil S."/>
            <person name="Calhoun S."/>
            <person name="Haridas S."/>
            <person name="Kuo A."/>
            <person name="Pangilinan J."/>
            <person name="Riley R."/>
            <person name="Labutti K."/>
            <person name="Andreopoulos B."/>
            <person name="Lipzen A."/>
            <person name="Chen C."/>
            <person name="Yanf M."/>
            <person name="Daum C."/>
            <person name="Ng V."/>
            <person name="Clum A."/>
            <person name="Steindorff A."/>
            <person name="Ohm R."/>
            <person name="Martin F."/>
            <person name="Silar P."/>
            <person name="Natvig D."/>
            <person name="Lalanne C."/>
            <person name="Gautier V."/>
            <person name="Ament-Velasquez S.L."/>
            <person name="Kruys A."/>
            <person name="Hutchinson M.I."/>
            <person name="Powell A.J."/>
            <person name="Barry K."/>
            <person name="Miller A.N."/>
            <person name="Grigoriev I.V."/>
            <person name="Debuchy R."/>
            <person name="Gladieux P."/>
            <person name="Thoren M.H."/>
            <person name="Johannesson H."/>
        </authorList>
    </citation>
    <scope>NUCLEOTIDE SEQUENCE</scope>
    <source>
        <strain evidence="3">PSN324</strain>
    </source>
</reference>
<dbReference type="EMBL" id="MU865011">
    <property type="protein sequence ID" value="KAK4460501.1"/>
    <property type="molecule type" value="Genomic_DNA"/>
</dbReference>
<protein>
    <submittedName>
        <fullName evidence="3">Uncharacterized protein</fullName>
    </submittedName>
</protein>
<evidence type="ECO:0000256" key="1">
    <source>
        <dbReference type="SAM" id="Coils"/>
    </source>
</evidence>
<feature type="compositionally biased region" description="Low complexity" evidence="2">
    <location>
        <begin position="80"/>
        <end position="89"/>
    </location>
</feature>
<name>A0AAV9HKS4_9PEZI</name>
<evidence type="ECO:0000256" key="2">
    <source>
        <dbReference type="SAM" id="MobiDB-lite"/>
    </source>
</evidence>
<evidence type="ECO:0000313" key="4">
    <source>
        <dbReference type="Proteomes" id="UP001321749"/>
    </source>
</evidence>
<dbReference type="AlphaFoldDB" id="A0AAV9HKS4"/>
<gene>
    <name evidence="3" type="ORF">QBC42DRAFT_332423</name>
</gene>
<comment type="caution">
    <text evidence="3">The sequence shown here is derived from an EMBL/GenBank/DDBJ whole genome shotgun (WGS) entry which is preliminary data.</text>
</comment>
<reference evidence="3" key="1">
    <citation type="journal article" date="2023" name="Mol. Phylogenet. Evol.">
        <title>Genome-scale phylogeny and comparative genomics of the fungal order Sordariales.</title>
        <authorList>
            <person name="Hensen N."/>
            <person name="Bonometti L."/>
            <person name="Westerberg I."/>
            <person name="Brannstrom I.O."/>
            <person name="Guillou S."/>
            <person name="Cros-Aarteil S."/>
            <person name="Calhoun S."/>
            <person name="Haridas S."/>
            <person name="Kuo A."/>
            <person name="Mondo S."/>
            <person name="Pangilinan J."/>
            <person name="Riley R."/>
            <person name="LaButti K."/>
            <person name="Andreopoulos B."/>
            <person name="Lipzen A."/>
            <person name="Chen C."/>
            <person name="Yan M."/>
            <person name="Daum C."/>
            <person name="Ng V."/>
            <person name="Clum A."/>
            <person name="Steindorff A."/>
            <person name="Ohm R.A."/>
            <person name="Martin F."/>
            <person name="Silar P."/>
            <person name="Natvig D.O."/>
            <person name="Lalanne C."/>
            <person name="Gautier V."/>
            <person name="Ament-Velasquez S.L."/>
            <person name="Kruys A."/>
            <person name="Hutchinson M.I."/>
            <person name="Powell A.J."/>
            <person name="Barry K."/>
            <person name="Miller A.N."/>
            <person name="Grigoriev I.V."/>
            <person name="Debuchy R."/>
            <person name="Gladieux P."/>
            <person name="Hiltunen Thoren M."/>
            <person name="Johannesson H."/>
        </authorList>
    </citation>
    <scope>NUCLEOTIDE SEQUENCE</scope>
    <source>
        <strain evidence="3">PSN324</strain>
    </source>
</reference>
<feature type="compositionally biased region" description="Polar residues" evidence="2">
    <location>
        <begin position="262"/>
        <end position="281"/>
    </location>
</feature>
<dbReference type="Proteomes" id="UP001321749">
    <property type="component" value="Unassembled WGS sequence"/>
</dbReference>
<feature type="compositionally biased region" description="Low complexity" evidence="2">
    <location>
        <begin position="55"/>
        <end position="71"/>
    </location>
</feature>
<feature type="region of interest" description="Disordered" evidence="2">
    <location>
        <begin position="1"/>
        <end position="92"/>
    </location>
</feature>
<organism evidence="3 4">
    <name type="scientific">Cladorrhinum samala</name>
    <dbReference type="NCBI Taxonomy" id="585594"/>
    <lineage>
        <taxon>Eukaryota</taxon>
        <taxon>Fungi</taxon>
        <taxon>Dikarya</taxon>
        <taxon>Ascomycota</taxon>
        <taxon>Pezizomycotina</taxon>
        <taxon>Sordariomycetes</taxon>
        <taxon>Sordariomycetidae</taxon>
        <taxon>Sordariales</taxon>
        <taxon>Podosporaceae</taxon>
        <taxon>Cladorrhinum</taxon>
    </lineage>
</organism>
<sequence>MSFNWSAKIPNLKSMKTSMDNLSKKRGKKSATWGGGVQDALTGVTEYSGAYGGAPDPTQRQPDDTPQTQRQLPISECSRSAAGYSGGYSNERETVVPTHNYSYSSNLNLNNHDYNALNQDPDTHHHHHHSDGSTVQESRYRPRFDGAHTYLLETPVELSSDDSQVPSDHWDALNIQKARAPVQELPADGNAHRQRASRAPNSTHPYALRAAQHVMPTNPPPSATQTVRPEVPPRRAYPGMTWQQTPRAPFDGGAAPGRVLSPQGNTVMEVTAAGDSQSSETPPCGMAEGPDSSGILSAAPPPTSSTREDAIVPASGDATGATNHAQSSSGPAQRAGTPQGSQVAVPSIVGTVVAPTHQLQLDHHDAADKRTETLCENQRASPRQAPLATSAEPSPGQAATSGQGPPLQEACSGNDNTEPATCHGVTPATNSTPSISQAASSQVSADVTQLASAMQFLRFGNASVCSSDDDEFGQSGPEQSEETPKAANGEMSWHASVSDSDSEDESDREQGPEMKIEAASLIAGADASNLIKPYRLLENAPQAKDENRNPNTSDGQPKSPAPNESCPRRPGGEGGLAGGLTKNQKLSEPPLQSPPASPSESLLPAAVILGTESSARESFLDSQNKVAPVSPGNDVQLQVGKLVDRVIELQKDSQLQLKRSEKRHQSLCKRIETLAQQNVALTDQLRQEISDKAKQVAQLGTQLESAKITAKLYDEVKAQYQAARDRAEAADGRNSMLERDAEARAAQVSGLLAEVDTLKRRLGEAEASHVQELAAAARRRDDELAKLKSEFKDGMEEAAQNHKWEMERERAAMLSEHNKALEAKDFFAVDLRHQHDAEMRRKNDEILSLGSAHKAELDARDQRAARLAAKHEADVGALRGRHRQELQAKDDEIAAAKASVVHEIARVIKKSRATIEQQQQQIASYTKDGYAFAEMDDTALGRSFQALVGEVNQLAGQVRPPGTLDFDSSFDPTDCLGRNASPDNWIWPRFLRSTCWSILLAGFFSMPLGFGALGSAGEGHAYMHPTYQAATIMGSNAGSNGATTSTMTSTFPNDKEANVYRALHFKRILSAVRADQGAGSVALAVMFNSNVARTAEQLCEVLGHIADTRLKMLCVDLASSICRKTGMLALEMGAQRAHVVLEVCRHREVPSSPASWKTEETAAAAPGSQVVDLMVHPCLVRIGDGRDELQRKKVVAKGEFVPLST</sequence>
<feature type="region of interest" description="Disordered" evidence="2">
    <location>
        <begin position="239"/>
        <end position="342"/>
    </location>
</feature>
<evidence type="ECO:0000313" key="3">
    <source>
        <dbReference type="EMBL" id="KAK4460501.1"/>
    </source>
</evidence>